<dbReference type="InterPro" id="IPR031643">
    <property type="entry name" value="DUF4708"/>
</dbReference>
<name>A0ABV0Z8N1_9TELE</name>
<reference evidence="3 4" key="1">
    <citation type="submission" date="2021-06" db="EMBL/GenBank/DDBJ databases">
        <authorList>
            <person name="Palmer J.M."/>
        </authorList>
    </citation>
    <scope>NUCLEOTIDE SEQUENCE [LARGE SCALE GENOMIC DNA]</scope>
    <source>
        <strain evidence="3 4">AS_MEX2019</strain>
        <tissue evidence="3">Muscle</tissue>
    </source>
</reference>
<keyword evidence="4" id="KW-1185">Reference proteome</keyword>
<proteinExistence type="predicted"/>
<sequence length="741" mass="82659">MSCFKGNLLWTRVELPVQQKALFHCRSPAEKPATHKSKIVYLKWMNRVSTKPLFFLGLPDLNQLVCVTLSLQEHEDQEPRTNQVKACRELVLLNADILACPAVDSITDITAVMAVQFFQRGFLQAFAVRNRLQLGCPQRVFPGDLQCCLSYSLISRLAPRWNKAGLYLISGDDFLTERGRLSAVSMELSTSEGRLCISIEANAVRLPPPTLEDFELPALVIRRFCSDSDSILDSSSTGGPIWCHVLPSMKKGQIITISRQLPRDGPFRTYRDLQNHWNRLYGYRLPDLGQEEVVYCSVYFRPVGERLFTYPLSCIRLQPVQRCPRGDLQGALGCFLSDIRDRLQSVCGFPARLTSKPSYRTVQLSSAASLQVLSRDQINLTHSISTRPILTQLPEPPLSQPLSSFSSRLEPPWIPLSQQGGAEELLGKKSWNTVKQSGEDWSSSSHSSNSQNLYQLDHSRSGSSFYQHFQPASSLPVPPPHALPSPVPVSPKLVPIFRNKAPSHRINVALLRAQKQEQLSGRREDKPRITLPVTAGSKTAVPAASSSFSAVSLPLPPRIVPRFNHRPKNLSSSISQPSGRPKVNHISSLSPISRVKPVVIIPSKSKTRFSKTPEKVGPERNTEPWKTPDRTAGSESIVPTTIMKTSREAETNRPPLTSGNISTKDTSISRKNKIVFELKEEKPQKPKASVQDVEKMARSNQLSKLSSTTLLLWLKQRGVQVAAKHRKEELMVKVMSCLVEA</sequence>
<feature type="compositionally biased region" description="Polar residues" evidence="1">
    <location>
        <begin position="654"/>
        <end position="664"/>
    </location>
</feature>
<evidence type="ECO:0000256" key="1">
    <source>
        <dbReference type="SAM" id="MobiDB-lite"/>
    </source>
</evidence>
<evidence type="ECO:0000313" key="4">
    <source>
        <dbReference type="Proteomes" id="UP001469553"/>
    </source>
</evidence>
<dbReference type="EMBL" id="JAHRIP010056742">
    <property type="protein sequence ID" value="MEQ2302396.1"/>
    <property type="molecule type" value="Genomic_DNA"/>
</dbReference>
<feature type="region of interest" description="Disordered" evidence="1">
    <location>
        <begin position="645"/>
        <end position="664"/>
    </location>
</feature>
<protein>
    <recommendedName>
        <fullName evidence="2">DUF4708 domain-containing protein</fullName>
    </recommendedName>
</protein>
<comment type="caution">
    <text evidence="3">The sequence shown here is derived from an EMBL/GenBank/DDBJ whole genome shotgun (WGS) entry which is preliminary data.</text>
</comment>
<organism evidence="3 4">
    <name type="scientific">Ameca splendens</name>
    <dbReference type="NCBI Taxonomy" id="208324"/>
    <lineage>
        <taxon>Eukaryota</taxon>
        <taxon>Metazoa</taxon>
        <taxon>Chordata</taxon>
        <taxon>Craniata</taxon>
        <taxon>Vertebrata</taxon>
        <taxon>Euteleostomi</taxon>
        <taxon>Actinopterygii</taxon>
        <taxon>Neopterygii</taxon>
        <taxon>Teleostei</taxon>
        <taxon>Neoteleostei</taxon>
        <taxon>Acanthomorphata</taxon>
        <taxon>Ovalentaria</taxon>
        <taxon>Atherinomorphae</taxon>
        <taxon>Cyprinodontiformes</taxon>
        <taxon>Goodeidae</taxon>
        <taxon>Ameca</taxon>
    </lineage>
</organism>
<feature type="region of interest" description="Disordered" evidence="1">
    <location>
        <begin position="566"/>
        <end position="586"/>
    </location>
</feature>
<gene>
    <name evidence="3" type="ORF">AMECASPLE_006484</name>
</gene>
<feature type="compositionally biased region" description="Polar residues" evidence="1">
    <location>
        <begin position="569"/>
        <end position="578"/>
    </location>
</feature>
<feature type="compositionally biased region" description="Basic and acidic residues" evidence="1">
    <location>
        <begin position="611"/>
        <end position="629"/>
    </location>
</feature>
<dbReference type="Proteomes" id="UP001469553">
    <property type="component" value="Unassembled WGS sequence"/>
</dbReference>
<accession>A0ABV0Z8N1</accession>
<feature type="region of interest" description="Disordered" evidence="1">
    <location>
        <begin position="605"/>
        <end position="636"/>
    </location>
</feature>
<evidence type="ECO:0000313" key="3">
    <source>
        <dbReference type="EMBL" id="MEQ2302396.1"/>
    </source>
</evidence>
<feature type="domain" description="DUF4708" evidence="2">
    <location>
        <begin position="53"/>
        <end position="324"/>
    </location>
</feature>
<dbReference type="PANTHER" id="PTHR28495:SF1">
    <property type="entry name" value="GENE, 17266-RELATED"/>
    <property type="match status" value="1"/>
</dbReference>
<dbReference type="Pfam" id="PF15813">
    <property type="entry name" value="DUF4708"/>
    <property type="match status" value="1"/>
</dbReference>
<dbReference type="PANTHER" id="PTHR28495">
    <property type="entry name" value="HYPOTHETICAL PROTEIN LOC100359752"/>
    <property type="match status" value="1"/>
</dbReference>
<evidence type="ECO:0000259" key="2">
    <source>
        <dbReference type="Pfam" id="PF15813"/>
    </source>
</evidence>